<feature type="compositionally biased region" description="Low complexity" evidence="1">
    <location>
        <begin position="24"/>
        <end position="44"/>
    </location>
</feature>
<protein>
    <recommendedName>
        <fullName evidence="5">DUF4064 domain-containing protein</fullName>
    </recommendedName>
</protein>
<evidence type="ECO:0000313" key="4">
    <source>
        <dbReference type="Proteomes" id="UP000189004"/>
    </source>
</evidence>
<proteinExistence type="predicted"/>
<name>A0A1V3C1J6_9ACTN</name>
<evidence type="ECO:0008006" key="5">
    <source>
        <dbReference type="Google" id="ProtNLM"/>
    </source>
</evidence>
<keyword evidence="4" id="KW-1185">Reference proteome</keyword>
<dbReference type="STRING" id="501010.NOSIN_13320"/>
<evidence type="ECO:0000313" key="3">
    <source>
        <dbReference type="EMBL" id="OOC54664.1"/>
    </source>
</evidence>
<comment type="caution">
    <text evidence="3">The sequence shown here is derived from an EMBL/GenBank/DDBJ whole genome shotgun (WGS) entry which is preliminary data.</text>
</comment>
<feature type="region of interest" description="Disordered" evidence="1">
    <location>
        <begin position="1"/>
        <end position="58"/>
    </location>
</feature>
<evidence type="ECO:0000256" key="2">
    <source>
        <dbReference type="SAM" id="Phobius"/>
    </source>
</evidence>
<gene>
    <name evidence="3" type="ORF">NOSIN_13320</name>
</gene>
<evidence type="ECO:0000256" key="1">
    <source>
        <dbReference type="SAM" id="MobiDB-lite"/>
    </source>
</evidence>
<feature type="transmembrane region" description="Helical" evidence="2">
    <location>
        <begin position="70"/>
        <end position="99"/>
    </location>
</feature>
<feature type="compositionally biased region" description="Polar residues" evidence="1">
    <location>
        <begin position="1"/>
        <end position="14"/>
    </location>
</feature>
<accession>A0A1V3C1J6</accession>
<dbReference type="AlphaFoldDB" id="A0A1V3C1J6"/>
<organism evidence="3 4">
    <name type="scientific">Nocardiopsis sinuspersici</name>
    <dbReference type="NCBI Taxonomy" id="501010"/>
    <lineage>
        <taxon>Bacteria</taxon>
        <taxon>Bacillati</taxon>
        <taxon>Actinomycetota</taxon>
        <taxon>Actinomycetes</taxon>
        <taxon>Streptosporangiales</taxon>
        <taxon>Nocardiopsidaceae</taxon>
        <taxon>Nocardiopsis</taxon>
    </lineage>
</organism>
<keyword evidence="2" id="KW-1133">Transmembrane helix</keyword>
<feature type="compositionally biased region" description="Gly residues" evidence="1">
    <location>
        <begin position="45"/>
        <end position="57"/>
    </location>
</feature>
<dbReference type="Proteomes" id="UP000189004">
    <property type="component" value="Unassembled WGS sequence"/>
</dbReference>
<feature type="transmembrane region" description="Helical" evidence="2">
    <location>
        <begin position="150"/>
        <end position="171"/>
    </location>
</feature>
<dbReference type="EMBL" id="MCOK01000001">
    <property type="protein sequence ID" value="OOC54664.1"/>
    <property type="molecule type" value="Genomic_DNA"/>
</dbReference>
<sequence>MYPQQPSNDPNQGGQYQGGRYTEGQYPGDQYPPGQYPQDPAYYGGHPGSPSGAGRGNADGMPGTAVTVRVLMFIGGAFGLLFGGLMWLVAAMAASGGQIGEQVRRALEDTGMAMSGAEAATFFGVMGAVPFVYGIVSIVLASLMGRRSPVILWAVVVFQALAALVLVINLFTGGFAAVIPLLFTIAMIVLMLLGSTRAYYSRSGSSH</sequence>
<keyword evidence="2" id="KW-0812">Transmembrane</keyword>
<feature type="transmembrane region" description="Helical" evidence="2">
    <location>
        <begin position="177"/>
        <end position="200"/>
    </location>
</feature>
<keyword evidence="2" id="KW-0472">Membrane</keyword>
<reference evidence="4" key="1">
    <citation type="submission" date="2016-08" db="EMBL/GenBank/DDBJ databases">
        <authorList>
            <person name="Tokovenko B."/>
            <person name="Kalinowski J."/>
        </authorList>
    </citation>
    <scope>NUCLEOTIDE SEQUENCE [LARGE SCALE GENOMIC DNA]</scope>
    <source>
        <strain evidence="4">UTMC102</strain>
    </source>
</reference>
<feature type="transmembrane region" description="Helical" evidence="2">
    <location>
        <begin position="119"/>
        <end position="143"/>
    </location>
</feature>